<dbReference type="PANTHER" id="PTHR43806:SF11">
    <property type="entry name" value="CEREVISIN-RELATED"/>
    <property type="match status" value="1"/>
</dbReference>
<name>A0ABT4XL80_9PSED</name>
<dbReference type="SUPFAM" id="SSF54897">
    <property type="entry name" value="Protease propeptides/inhibitors"/>
    <property type="match status" value="1"/>
</dbReference>
<evidence type="ECO:0000256" key="6">
    <source>
        <dbReference type="RuleBase" id="RU003355"/>
    </source>
</evidence>
<proteinExistence type="inferred from homology"/>
<dbReference type="Gene3D" id="3.40.50.200">
    <property type="entry name" value="Peptidase S8/S53 domain"/>
    <property type="match status" value="1"/>
</dbReference>
<dbReference type="RefSeq" id="WP_271349814.1">
    <property type="nucleotide sequence ID" value="NZ_JAQJZJ010000012.1"/>
</dbReference>
<evidence type="ECO:0000256" key="5">
    <source>
        <dbReference type="PROSITE-ProRule" id="PRU01240"/>
    </source>
</evidence>
<dbReference type="InterPro" id="IPR010259">
    <property type="entry name" value="S8pro/Inhibitor_I9"/>
</dbReference>
<feature type="active site" description="Charge relay system" evidence="5">
    <location>
        <position position="171"/>
    </location>
</feature>
<dbReference type="PRINTS" id="PR00723">
    <property type="entry name" value="SUBTILISIN"/>
</dbReference>
<feature type="domain" description="Inhibitor I9" evidence="9">
    <location>
        <begin position="64"/>
        <end position="109"/>
    </location>
</feature>
<dbReference type="PROSITE" id="PS00138">
    <property type="entry name" value="SUBTILASE_SER"/>
    <property type="match status" value="1"/>
</dbReference>
<dbReference type="Pfam" id="PF00082">
    <property type="entry name" value="Peptidase_S8"/>
    <property type="match status" value="1"/>
</dbReference>
<dbReference type="InterPro" id="IPR023828">
    <property type="entry name" value="Peptidase_S8_Ser-AS"/>
</dbReference>
<dbReference type="Pfam" id="PF05922">
    <property type="entry name" value="Inhibitor_I9"/>
    <property type="match status" value="1"/>
</dbReference>
<feature type="domain" description="Peptidase S8/S53" evidence="8">
    <location>
        <begin position="169"/>
        <end position="392"/>
    </location>
</feature>
<dbReference type="PROSITE" id="PS51892">
    <property type="entry name" value="SUBTILASE"/>
    <property type="match status" value="1"/>
</dbReference>
<comment type="similarity">
    <text evidence="1 5 6">Belongs to the peptidase S8 family.</text>
</comment>
<dbReference type="PROSITE" id="PS00136">
    <property type="entry name" value="SUBTILASE_ASP"/>
    <property type="match status" value="1"/>
</dbReference>
<feature type="active site" description="Charge relay system" evidence="5">
    <location>
        <position position="200"/>
    </location>
</feature>
<dbReference type="InterPro" id="IPR036852">
    <property type="entry name" value="Peptidase_S8/S53_dom_sf"/>
</dbReference>
<keyword evidence="7" id="KW-0732">Signal</keyword>
<reference evidence="10 11" key="1">
    <citation type="submission" date="2023-01" db="EMBL/GenBank/DDBJ databases">
        <title>Pseudomonas SA3-5T sp. nov., isolated from tidal flat sediment.</title>
        <authorList>
            <person name="Kim H.S."/>
            <person name="Kim J.-S."/>
            <person name="Suh M.K."/>
            <person name="Eom M.K."/>
            <person name="Lee J.-S."/>
        </authorList>
    </citation>
    <scope>NUCLEOTIDE SEQUENCE [LARGE SCALE GENOMIC DNA]</scope>
    <source>
        <strain evidence="10 11">SA3-5</strain>
    </source>
</reference>
<dbReference type="InterPro" id="IPR000209">
    <property type="entry name" value="Peptidase_S8/S53_dom"/>
</dbReference>
<dbReference type="InterPro" id="IPR023827">
    <property type="entry name" value="Peptidase_S8_Asp-AS"/>
</dbReference>
<accession>A0ABT4XL80</accession>
<dbReference type="Proteomes" id="UP001212042">
    <property type="component" value="Unassembled WGS sequence"/>
</dbReference>
<dbReference type="EMBL" id="JAQJZJ010000012">
    <property type="protein sequence ID" value="MDA7088932.1"/>
    <property type="molecule type" value="Genomic_DNA"/>
</dbReference>
<dbReference type="InterPro" id="IPR022398">
    <property type="entry name" value="Peptidase_S8_His-AS"/>
</dbReference>
<feature type="active site" description="Charge relay system" evidence="5">
    <location>
        <position position="359"/>
    </location>
</feature>
<dbReference type="CDD" id="cd04077">
    <property type="entry name" value="Peptidases_S8_PCSK9_ProteinaseK_like"/>
    <property type="match status" value="1"/>
</dbReference>
<evidence type="ECO:0000256" key="3">
    <source>
        <dbReference type="ARBA" id="ARBA00022801"/>
    </source>
</evidence>
<dbReference type="InterPro" id="IPR034193">
    <property type="entry name" value="PCSK9_ProteinaseK-like"/>
</dbReference>
<protein>
    <submittedName>
        <fullName evidence="10">S8 family serine peptidase</fullName>
    </submittedName>
</protein>
<feature type="signal peptide" evidence="7">
    <location>
        <begin position="1"/>
        <end position="20"/>
    </location>
</feature>
<keyword evidence="2 5" id="KW-0645">Protease</keyword>
<sequence length="416" mass="41142">MKALACVGAGLLSITLSAAAETPASPYIVIFAAEAIAAAPGPQWPGSGDHGRPEVRAAAERLASLHGFSLGYVYSHAVEGFSAHLNGRQLAALSADLQVAYIEADLPMSVMGAPAQVPGARARPERGGGGSTAPAAQALPWGIDRVEADLSSTRAGDGSGSVTGVHAYIIDTGIDTSHADLYVVDHVNFAGGPNKDCHGHGTHVAGTVGAIDNAQDVVGMAPEIELVGVKVLGCGGTGSTSGVIAGVDWVTANAVLPAVANMSLGGGASTALDTAVLNSAAAGIFYAVAAGNDGGDACLGSPARAGEGSNGVMTTAAIGSTGQEASFSNYGNCVDIWAPGVGVLSTQKGGGTTTYSGTSMASPHTAGAGALYLSTAGSGLALDAAAVEAALYDQTLSLETLSKDERPIELLQVDRF</sequence>
<dbReference type="InterPro" id="IPR050131">
    <property type="entry name" value="Peptidase_S8_subtilisin-like"/>
</dbReference>
<evidence type="ECO:0000313" key="10">
    <source>
        <dbReference type="EMBL" id="MDA7088932.1"/>
    </source>
</evidence>
<comment type="caution">
    <text evidence="10">The sequence shown here is derived from an EMBL/GenBank/DDBJ whole genome shotgun (WGS) entry which is preliminary data.</text>
</comment>
<evidence type="ECO:0000313" key="11">
    <source>
        <dbReference type="Proteomes" id="UP001212042"/>
    </source>
</evidence>
<dbReference type="Gene3D" id="3.30.70.80">
    <property type="entry name" value="Peptidase S8 propeptide/proteinase inhibitor I9"/>
    <property type="match status" value="1"/>
</dbReference>
<evidence type="ECO:0000256" key="1">
    <source>
        <dbReference type="ARBA" id="ARBA00011073"/>
    </source>
</evidence>
<organism evidence="10 11">
    <name type="scientific">Pseudomonas aestuarii</name>
    <dbReference type="NCBI Taxonomy" id="3018340"/>
    <lineage>
        <taxon>Bacteria</taxon>
        <taxon>Pseudomonadati</taxon>
        <taxon>Pseudomonadota</taxon>
        <taxon>Gammaproteobacteria</taxon>
        <taxon>Pseudomonadales</taxon>
        <taxon>Pseudomonadaceae</taxon>
        <taxon>Pseudomonas</taxon>
    </lineage>
</organism>
<dbReference type="InterPro" id="IPR015500">
    <property type="entry name" value="Peptidase_S8_subtilisin-rel"/>
</dbReference>
<dbReference type="InterPro" id="IPR037045">
    <property type="entry name" value="S8pro/Inhibitor_I9_sf"/>
</dbReference>
<evidence type="ECO:0000259" key="8">
    <source>
        <dbReference type="Pfam" id="PF00082"/>
    </source>
</evidence>
<feature type="chain" id="PRO_5045525563" evidence="7">
    <location>
        <begin position="21"/>
        <end position="416"/>
    </location>
</feature>
<evidence type="ECO:0000259" key="9">
    <source>
        <dbReference type="Pfam" id="PF05922"/>
    </source>
</evidence>
<dbReference type="PANTHER" id="PTHR43806">
    <property type="entry name" value="PEPTIDASE S8"/>
    <property type="match status" value="1"/>
</dbReference>
<dbReference type="SUPFAM" id="SSF52743">
    <property type="entry name" value="Subtilisin-like"/>
    <property type="match status" value="1"/>
</dbReference>
<gene>
    <name evidence="10" type="ORF">PH586_21355</name>
</gene>
<keyword evidence="3 5" id="KW-0378">Hydrolase</keyword>
<evidence type="ECO:0000256" key="4">
    <source>
        <dbReference type="ARBA" id="ARBA00022825"/>
    </source>
</evidence>
<dbReference type="PROSITE" id="PS00137">
    <property type="entry name" value="SUBTILASE_HIS"/>
    <property type="match status" value="1"/>
</dbReference>
<keyword evidence="11" id="KW-1185">Reference proteome</keyword>
<evidence type="ECO:0000256" key="2">
    <source>
        <dbReference type="ARBA" id="ARBA00022670"/>
    </source>
</evidence>
<evidence type="ECO:0000256" key="7">
    <source>
        <dbReference type="SAM" id="SignalP"/>
    </source>
</evidence>
<keyword evidence="4 5" id="KW-0720">Serine protease</keyword>